<keyword evidence="8" id="KW-1185">Reference proteome</keyword>
<dbReference type="InterPro" id="IPR036390">
    <property type="entry name" value="WH_DNA-bd_sf"/>
</dbReference>
<dbReference type="PANTHER" id="PTHR11932">
    <property type="entry name" value="CULLIN"/>
    <property type="match status" value="1"/>
</dbReference>
<dbReference type="InterPro" id="IPR045093">
    <property type="entry name" value="Cullin"/>
</dbReference>
<accession>A0A9W8CVH5</accession>
<dbReference type="EMBL" id="JANBOI010000925">
    <property type="protein sequence ID" value="KAJ1727985.1"/>
    <property type="molecule type" value="Genomic_DNA"/>
</dbReference>
<dbReference type="Gene3D" id="3.30.230.130">
    <property type="entry name" value="Cullin, Chain C, Domain 2"/>
    <property type="match status" value="1"/>
</dbReference>
<dbReference type="FunFam" id="1.10.10.10:FF:000050">
    <property type="entry name" value="Cullin 4B"/>
    <property type="match status" value="1"/>
</dbReference>
<evidence type="ECO:0000259" key="6">
    <source>
        <dbReference type="PROSITE" id="PS50069"/>
    </source>
</evidence>
<dbReference type="Gene3D" id="1.20.1310.10">
    <property type="entry name" value="Cullin Repeats"/>
    <property type="match status" value="4"/>
</dbReference>
<sequence>LYRDCEGLCLHRFAGDVYAMLQAELQAYAQQQLQAIDAQPDGAVLEQTQRFWEGYVQQLSMIRCVFLYLDRTYALQTANVASLWAMGLTAVRQQLAASDRRARLVRLFVGEVTRERNGEEPNRSSLASIAGMFVDLGLYAQFFLPSFVSAARDYYQKESLRLVGSLAPLQPSGASDAMDVPRYLAHTRRRLDEESQHAAHYLRPDSKSTLLATVLAELVERHAARLLASSFDAMVDANMVSDLAALYSLLLPVGQVDQLQQSWAAYIRKTGLRMMQAPDLDAALVPGLLDIKRRLDTILSDAFQGNTQLVSAMREAFEAFINTRRNKPAQLIARHVDHCLRMGSRLGLEGDVDDVLGRIVTLFRFIQGKDLFEAYYRRDLAKRLLHSKSASIDTERLMAQMLKAECGAGYTNRIEGMLRDMDATEELTDALALARQDSDAEDIGFNANVLTMAYWPAYEPLNLVLPRQAEQAQDSFARAYAQKRHGRNLLWQHSLGTCVIKVEFDEGPKELQLTQVQGVVMLLFADHNELSYTQIQQNTGLESTELQRALQSLACGKFRVLTKEPKGRDVGEADVFAFNAHFKCPQARVKISQIATKEAEKESKELEEHIHMDRMYKVDAALVRIMKARKSLEHAALVNELVAQLGFGVSSAEAKERIESLIERDYVRRDDQNSSTYHYVA</sequence>
<dbReference type="PROSITE" id="PS50069">
    <property type="entry name" value="CULLIN_2"/>
    <property type="match status" value="1"/>
</dbReference>
<comment type="similarity">
    <text evidence="1 4 5">Belongs to the cullin family.</text>
</comment>
<evidence type="ECO:0000256" key="5">
    <source>
        <dbReference type="RuleBase" id="RU003829"/>
    </source>
</evidence>
<dbReference type="Pfam" id="PF10557">
    <property type="entry name" value="Cullin_Nedd8"/>
    <property type="match status" value="1"/>
</dbReference>
<dbReference type="GO" id="GO:0006511">
    <property type="term" value="P:ubiquitin-dependent protein catabolic process"/>
    <property type="evidence" value="ECO:0007669"/>
    <property type="project" value="InterPro"/>
</dbReference>
<keyword evidence="2" id="KW-1017">Isopeptide bond</keyword>
<dbReference type="Pfam" id="PF00888">
    <property type="entry name" value="Cullin"/>
    <property type="match status" value="1"/>
</dbReference>
<reference evidence="7" key="1">
    <citation type="submission" date="2022-07" db="EMBL/GenBank/DDBJ databases">
        <title>Phylogenomic reconstructions and comparative analyses of Kickxellomycotina fungi.</title>
        <authorList>
            <person name="Reynolds N.K."/>
            <person name="Stajich J.E."/>
            <person name="Barry K."/>
            <person name="Grigoriev I.V."/>
            <person name="Crous P."/>
            <person name="Smith M.E."/>
        </authorList>
    </citation>
    <scope>NUCLEOTIDE SEQUENCE</scope>
    <source>
        <strain evidence="7">BCRC 34381</strain>
    </source>
</reference>
<evidence type="ECO:0000256" key="3">
    <source>
        <dbReference type="ARBA" id="ARBA00022843"/>
    </source>
</evidence>
<dbReference type="GO" id="GO:0031625">
    <property type="term" value="F:ubiquitin protein ligase binding"/>
    <property type="evidence" value="ECO:0007669"/>
    <property type="project" value="InterPro"/>
</dbReference>
<dbReference type="SUPFAM" id="SSF75632">
    <property type="entry name" value="Cullin homology domain"/>
    <property type="match status" value="1"/>
</dbReference>
<name>A0A9W8CVH5_9FUNG</name>
<dbReference type="AlphaFoldDB" id="A0A9W8CVH5"/>
<dbReference type="InterPro" id="IPR059120">
    <property type="entry name" value="Cullin-like_AB"/>
</dbReference>
<keyword evidence="3" id="KW-0832">Ubl conjugation</keyword>
<dbReference type="SUPFAM" id="SSF74788">
    <property type="entry name" value="Cullin repeat-like"/>
    <property type="match status" value="1"/>
</dbReference>
<feature type="non-terminal residue" evidence="7">
    <location>
        <position position="1"/>
    </location>
</feature>
<dbReference type="Pfam" id="PF26557">
    <property type="entry name" value="Cullin_AB"/>
    <property type="match status" value="1"/>
</dbReference>
<dbReference type="InterPro" id="IPR016159">
    <property type="entry name" value="Cullin_repeat-like_dom_sf"/>
</dbReference>
<dbReference type="InterPro" id="IPR016158">
    <property type="entry name" value="Cullin_homology"/>
</dbReference>
<evidence type="ECO:0000256" key="1">
    <source>
        <dbReference type="ARBA" id="ARBA00006019"/>
    </source>
</evidence>
<evidence type="ECO:0000256" key="2">
    <source>
        <dbReference type="ARBA" id="ARBA00022499"/>
    </source>
</evidence>
<gene>
    <name evidence="7" type="ORF">LPJ61_004289</name>
</gene>
<dbReference type="SMART" id="SM00884">
    <property type="entry name" value="Cullin_Nedd8"/>
    <property type="match status" value="1"/>
</dbReference>
<dbReference type="InterPro" id="IPR001373">
    <property type="entry name" value="Cullin_N"/>
</dbReference>
<dbReference type="Proteomes" id="UP001143981">
    <property type="component" value="Unassembled WGS sequence"/>
</dbReference>
<dbReference type="InterPro" id="IPR036388">
    <property type="entry name" value="WH-like_DNA-bd_sf"/>
</dbReference>
<evidence type="ECO:0000313" key="7">
    <source>
        <dbReference type="EMBL" id="KAJ1727985.1"/>
    </source>
</evidence>
<evidence type="ECO:0000313" key="8">
    <source>
        <dbReference type="Proteomes" id="UP001143981"/>
    </source>
</evidence>
<feature type="domain" description="Cullin family profile" evidence="6">
    <location>
        <begin position="327"/>
        <end position="554"/>
    </location>
</feature>
<dbReference type="InterPro" id="IPR036317">
    <property type="entry name" value="Cullin_homology_sf"/>
</dbReference>
<organism evidence="7 8">
    <name type="scientific">Coemansia biformis</name>
    <dbReference type="NCBI Taxonomy" id="1286918"/>
    <lineage>
        <taxon>Eukaryota</taxon>
        <taxon>Fungi</taxon>
        <taxon>Fungi incertae sedis</taxon>
        <taxon>Zoopagomycota</taxon>
        <taxon>Kickxellomycotina</taxon>
        <taxon>Kickxellomycetes</taxon>
        <taxon>Kickxellales</taxon>
        <taxon>Kickxellaceae</taxon>
        <taxon>Coemansia</taxon>
    </lineage>
</organism>
<dbReference type="SUPFAM" id="SSF46785">
    <property type="entry name" value="Winged helix' DNA-binding domain"/>
    <property type="match status" value="1"/>
</dbReference>
<proteinExistence type="inferred from homology"/>
<dbReference type="FunFam" id="1.20.1310.10:FF:000002">
    <property type="entry name" value="cullin-3 isoform X1"/>
    <property type="match status" value="1"/>
</dbReference>
<protein>
    <recommendedName>
        <fullName evidence="6">Cullin family profile domain-containing protein</fullName>
    </recommendedName>
</protein>
<dbReference type="InterPro" id="IPR019559">
    <property type="entry name" value="Cullin_neddylation_domain"/>
</dbReference>
<comment type="caution">
    <text evidence="7">The sequence shown here is derived from an EMBL/GenBank/DDBJ whole genome shotgun (WGS) entry which is preliminary data.</text>
</comment>
<dbReference type="OrthoDB" id="27073at2759"/>
<dbReference type="Gene3D" id="1.10.10.10">
    <property type="entry name" value="Winged helix-like DNA-binding domain superfamily/Winged helix DNA-binding domain"/>
    <property type="match status" value="1"/>
</dbReference>
<evidence type="ECO:0000256" key="4">
    <source>
        <dbReference type="PROSITE-ProRule" id="PRU00330"/>
    </source>
</evidence>
<dbReference type="SMART" id="SM00182">
    <property type="entry name" value="CULLIN"/>
    <property type="match status" value="1"/>
</dbReference>